<gene>
    <name evidence="2" type="ORF">STAS_19618</name>
</gene>
<feature type="compositionally biased region" description="Polar residues" evidence="1">
    <location>
        <begin position="346"/>
        <end position="355"/>
    </location>
</feature>
<dbReference type="EMBL" id="BKCP01006449">
    <property type="protein sequence ID" value="GER42816.1"/>
    <property type="molecule type" value="Genomic_DNA"/>
</dbReference>
<reference evidence="3" key="1">
    <citation type="journal article" date="2019" name="Curr. Biol.">
        <title>Genome Sequence of Striga asiatica Provides Insight into the Evolution of Plant Parasitism.</title>
        <authorList>
            <person name="Yoshida S."/>
            <person name="Kim S."/>
            <person name="Wafula E.K."/>
            <person name="Tanskanen J."/>
            <person name="Kim Y.M."/>
            <person name="Honaas L."/>
            <person name="Yang Z."/>
            <person name="Spallek T."/>
            <person name="Conn C.E."/>
            <person name="Ichihashi Y."/>
            <person name="Cheong K."/>
            <person name="Cui S."/>
            <person name="Der J.P."/>
            <person name="Gundlach H."/>
            <person name="Jiao Y."/>
            <person name="Hori C."/>
            <person name="Ishida J.K."/>
            <person name="Kasahara H."/>
            <person name="Kiba T."/>
            <person name="Kim M.S."/>
            <person name="Koo N."/>
            <person name="Laohavisit A."/>
            <person name="Lee Y.H."/>
            <person name="Lumba S."/>
            <person name="McCourt P."/>
            <person name="Mortimer J.C."/>
            <person name="Mutuku J.M."/>
            <person name="Nomura T."/>
            <person name="Sasaki-Sekimoto Y."/>
            <person name="Seto Y."/>
            <person name="Wang Y."/>
            <person name="Wakatake T."/>
            <person name="Sakakibara H."/>
            <person name="Demura T."/>
            <person name="Yamaguchi S."/>
            <person name="Yoneyama K."/>
            <person name="Manabe R.I."/>
            <person name="Nelson D.C."/>
            <person name="Schulman A.H."/>
            <person name="Timko M.P."/>
            <person name="dePamphilis C.W."/>
            <person name="Choi D."/>
            <person name="Shirasu K."/>
        </authorList>
    </citation>
    <scope>NUCLEOTIDE SEQUENCE [LARGE SCALE GENOMIC DNA]</scope>
    <source>
        <strain evidence="3">cv. UVA1</strain>
    </source>
</reference>
<sequence length="393" mass="44994">MYNLQAHIQIDFHSFIPFKFNISLVNENSVKLNSCLTYYIVIQESSKRTNIKTRQHTEYTKYSPAVSYLQGYKHSPKRTKDPKILQTLLGLPQTGPSRHNLILLPFFSRLKHRELLLQLPRLLFQLLDLLLQLAFLQLVARDLTVELLSPSHELRLFILDSEKARHAGPYGLNLKPMRLQLSECLEYVIHGALWVVKLQLAGCLDSTREVDHEAYGKAFAHALLDAFERLEMGVLRANWSLQMAGFGARLKFGFGFLGDFRWPPSALLHHLPPVKARKQRKLMNLLDPSTVDGDCILFPPIHFESGWSSSSMLGASESLSTPGVGITSADFPPETSAESTMPYKDVTQNNETQQAKSRRRDLQFSSPMKDYQMRDPLLHFVYQEFPHYLLKLD</sequence>
<evidence type="ECO:0000313" key="3">
    <source>
        <dbReference type="Proteomes" id="UP000325081"/>
    </source>
</evidence>
<dbReference type="AlphaFoldDB" id="A0A5A7QD24"/>
<comment type="caution">
    <text evidence="2">The sequence shown here is derived from an EMBL/GenBank/DDBJ whole genome shotgun (WGS) entry which is preliminary data.</text>
</comment>
<evidence type="ECO:0000313" key="2">
    <source>
        <dbReference type="EMBL" id="GER42816.1"/>
    </source>
</evidence>
<feature type="region of interest" description="Disordered" evidence="1">
    <location>
        <begin position="324"/>
        <end position="366"/>
    </location>
</feature>
<accession>A0A5A7QD24</accession>
<evidence type="ECO:0000256" key="1">
    <source>
        <dbReference type="SAM" id="MobiDB-lite"/>
    </source>
</evidence>
<protein>
    <submittedName>
        <fullName evidence="2">E3 ubiquitin-protein ligase SMURF2</fullName>
    </submittedName>
</protein>
<proteinExistence type="predicted"/>
<organism evidence="2 3">
    <name type="scientific">Striga asiatica</name>
    <name type="common">Asiatic witchweed</name>
    <name type="synonym">Buchnera asiatica</name>
    <dbReference type="NCBI Taxonomy" id="4170"/>
    <lineage>
        <taxon>Eukaryota</taxon>
        <taxon>Viridiplantae</taxon>
        <taxon>Streptophyta</taxon>
        <taxon>Embryophyta</taxon>
        <taxon>Tracheophyta</taxon>
        <taxon>Spermatophyta</taxon>
        <taxon>Magnoliopsida</taxon>
        <taxon>eudicotyledons</taxon>
        <taxon>Gunneridae</taxon>
        <taxon>Pentapetalae</taxon>
        <taxon>asterids</taxon>
        <taxon>lamiids</taxon>
        <taxon>Lamiales</taxon>
        <taxon>Orobanchaceae</taxon>
        <taxon>Buchnereae</taxon>
        <taxon>Striga</taxon>
    </lineage>
</organism>
<dbReference type="Proteomes" id="UP000325081">
    <property type="component" value="Unassembled WGS sequence"/>
</dbReference>
<keyword evidence="3" id="KW-1185">Reference proteome</keyword>
<name>A0A5A7QD24_STRAF</name>